<evidence type="ECO:0008006" key="5">
    <source>
        <dbReference type="Google" id="ProtNLM"/>
    </source>
</evidence>
<sequence>MHRLYTNTAMPAWLVLITRAAPGASLAGGQWSQLPLKPGGPLGPAAPGIPGLPPGPGLPGSPGGPRSPEIFEFLKSTKA</sequence>
<feature type="region of interest" description="Disordered" evidence="1">
    <location>
        <begin position="29"/>
        <end position="69"/>
    </location>
</feature>
<proteinExistence type="predicted"/>
<feature type="signal peptide" evidence="2">
    <location>
        <begin position="1"/>
        <end position="20"/>
    </location>
</feature>
<gene>
    <name evidence="3" type="ORF">T4E_4803</name>
</gene>
<feature type="chain" id="PRO_5006872890" description="Accumulation-associated protein" evidence="2">
    <location>
        <begin position="21"/>
        <end position="79"/>
    </location>
</feature>
<protein>
    <recommendedName>
        <fullName evidence="5">Accumulation-associated protein</fullName>
    </recommendedName>
</protein>
<dbReference type="AlphaFoldDB" id="A0A0V0XY39"/>
<organism evidence="3 4">
    <name type="scientific">Trichinella pseudospiralis</name>
    <name type="common">Parasitic roundworm</name>
    <dbReference type="NCBI Taxonomy" id="6337"/>
    <lineage>
        <taxon>Eukaryota</taxon>
        <taxon>Metazoa</taxon>
        <taxon>Ecdysozoa</taxon>
        <taxon>Nematoda</taxon>
        <taxon>Enoplea</taxon>
        <taxon>Dorylaimia</taxon>
        <taxon>Trichinellida</taxon>
        <taxon>Trichinellidae</taxon>
        <taxon>Trichinella</taxon>
    </lineage>
</organism>
<comment type="caution">
    <text evidence="3">The sequence shown here is derived from an EMBL/GenBank/DDBJ whole genome shotgun (WGS) entry which is preliminary data.</text>
</comment>
<name>A0A0V0XY39_TRIPS</name>
<evidence type="ECO:0000256" key="2">
    <source>
        <dbReference type="SAM" id="SignalP"/>
    </source>
</evidence>
<evidence type="ECO:0000256" key="1">
    <source>
        <dbReference type="SAM" id="MobiDB-lite"/>
    </source>
</evidence>
<accession>A0A0V0XY39</accession>
<feature type="compositionally biased region" description="Pro residues" evidence="1">
    <location>
        <begin position="50"/>
        <end position="59"/>
    </location>
</feature>
<keyword evidence="2" id="KW-0732">Signal</keyword>
<evidence type="ECO:0000313" key="3">
    <source>
        <dbReference type="EMBL" id="KRX92871.1"/>
    </source>
</evidence>
<evidence type="ECO:0000313" key="4">
    <source>
        <dbReference type="Proteomes" id="UP000054815"/>
    </source>
</evidence>
<feature type="compositionally biased region" description="Low complexity" evidence="1">
    <location>
        <begin position="34"/>
        <end position="49"/>
    </location>
</feature>
<reference evidence="3 4" key="1">
    <citation type="submission" date="2015-01" db="EMBL/GenBank/DDBJ databases">
        <title>Evolution of Trichinella species and genotypes.</title>
        <authorList>
            <person name="Korhonen P.K."/>
            <person name="Edoardo P."/>
            <person name="Giuseppe L.R."/>
            <person name="Gasser R.B."/>
        </authorList>
    </citation>
    <scope>NUCLEOTIDE SEQUENCE [LARGE SCALE GENOMIC DNA]</scope>
    <source>
        <strain evidence="3">ISS141</strain>
    </source>
</reference>
<dbReference type="Proteomes" id="UP000054815">
    <property type="component" value="Unassembled WGS sequence"/>
</dbReference>
<dbReference type="EMBL" id="JYDU01000100">
    <property type="protein sequence ID" value="KRX92871.1"/>
    <property type="molecule type" value="Genomic_DNA"/>
</dbReference>